<evidence type="ECO:0000313" key="2">
    <source>
        <dbReference type="EMBL" id="JAI26630.1"/>
    </source>
</evidence>
<dbReference type="EMBL" id="GDHF01025684">
    <property type="protein sequence ID" value="JAI26630.1"/>
    <property type="molecule type" value="Transcribed_RNA"/>
</dbReference>
<sequence length="207" mass="24250">MVIDFQKLNKITVADRYPIPDINMTLQNLGEARYFTTLDLESGFHQILIREEDREKTAFSINGAKYEFLLLLFGLKNTPSIFQRCVGDILRPYIDKCAYVYIDDFLIYSNSPEEHVKHITEIVQTLHNAYMKISEEKSKFFQTQTEFLGHVIKNGRITVDPDKIEVIDRYKTPESLKDLRSFLGLASYYRKFVQNFAHTCKPLTIYL</sequence>
<dbReference type="Gene3D" id="3.10.10.10">
    <property type="entry name" value="HIV Type 1 Reverse Transcriptase, subunit A, domain 1"/>
    <property type="match status" value="1"/>
</dbReference>
<dbReference type="PANTHER" id="PTHR33064">
    <property type="entry name" value="POL PROTEIN"/>
    <property type="match status" value="1"/>
</dbReference>
<dbReference type="InterPro" id="IPR051320">
    <property type="entry name" value="Viral_Replic_Matur_Polypro"/>
</dbReference>
<dbReference type="CDD" id="cd01647">
    <property type="entry name" value="RT_LTR"/>
    <property type="match status" value="1"/>
</dbReference>
<accession>A0A0K8UJV7</accession>
<dbReference type="GO" id="GO:0071897">
    <property type="term" value="P:DNA biosynthetic process"/>
    <property type="evidence" value="ECO:0007669"/>
    <property type="project" value="UniProtKB-ARBA"/>
</dbReference>
<gene>
    <name evidence="2" type="primary">pol_283</name>
    <name evidence="2" type="ORF">c1_g1_i1</name>
</gene>
<dbReference type="SUPFAM" id="SSF56672">
    <property type="entry name" value="DNA/RNA polymerases"/>
    <property type="match status" value="1"/>
</dbReference>
<evidence type="ECO:0000259" key="1">
    <source>
        <dbReference type="PROSITE" id="PS50878"/>
    </source>
</evidence>
<dbReference type="PROSITE" id="PS50878">
    <property type="entry name" value="RT_POL"/>
    <property type="match status" value="1"/>
</dbReference>
<proteinExistence type="predicted"/>
<dbReference type="Gene3D" id="3.30.70.270">
    <property type="match status" value="2"/>
</dbReference>
<protein>
    <submittedName>
        <fullName evidence="2">Retrovirus-related Pol polyprotein from transposon gypsy</fullName>
    </submittedName>
</protein>
<dbReference type="InterPro" id="IPR000477">
    <property type="entry name" value="RT_dom"/>
</dbReference>
<name>A0A0K8UJV7_BACLA</name>
<dbReference type="AlphaFoldDB" id="A0A0K8UJV7"/>
<organism evidence="2">
    <name type="scientific">Bactrocera latifrons</name>
    <name type="common">Malaysian fruit fly</name>
    <name type="synonym">Chaetodacus latifrons</name>
    <dbReference type="NCBI Taxonomy" id="174628"/>
    <lineage>
        <taxon>Eukaryota</taxon>
        <taxon>Metazoa</taxon>
        <taxon>Ecdysozoa</taxon>
        <taxon>Arthropoda</taxon>
        <taxon>Hexapoda</taxon>
        <taxon>Insecta</taxon>
        <taxon>Pterygota</taxon>
        <taxon>Neoptera</taxon>
        <taxon>Endopterygota</taxon>
        <taxon>Diptera</taxon>
        <taxon>Brachycera</taxon>
        <taxon>Muscomorpha</taxon>
        <taxon>Tephritoidea</taxon>
        <taxon>Tephritidae</taxon>
        <taxon>Bactrocera</taxon>
        <taxon>Bactrocera</taxon>
    </lineage>
</organism>
<dbReference type="Pfam" id="PF00078">
    <property type="entry name" value="RVT_1"/>
    <property type="match status" value="1"/>
</dbReference>
<reference evidence="2" key="1">
    <citation type="submission" date="2015-06" db="EMBL/GenBank/DDBJ databases">
        <authorList>
            <person name="Hoefler B.C."/>
            <person name="Straight P.D."/>
        </authorList>
    </citation>
    <scope>NUCLEOTIDE SEQUENCE</scope>
</reference>
<dbReference type="InterPro" id="IPR043128">
    <property type="entry name" value="Rev_trsase/Diguanyl_cyclase"/>
</dbReference>
<feature type="domain" description="Reverse transcriptase" evidence="1">
    <location>
        <begin position="1"/>
        <end position="152"/>
    </location>
</feature>
<dbReference type="InterPro" id="IPR043502">
    <property type="entry name" value="DNA/RNA_pol_sf"/>
</dbReference>
<dbReference type="OrthoDB" id="9996999at2759"/>
<dbReference type="PANTHER" id="PTHR33064:SF37">
    <property type="entry name" value="RIBONUCLEASE H"/>
    <property type="match status" value="1"/>
</dbReference>